<name>A0A5N5X9R0_9EURO</name>
<evidence type="ECO:0000313" key="12">
    <source>
        <dbReference type="Proteomes" id="UP000326565"/>
    </source>
</evidence>
<dbReference type="FunFam" id="2.60.40.420:FF:000061">
    <property type="entry name" value="Laccase TilA"/>
    <property type="match status" value="1"/>
</dbReference>
<dbReference type="OrthoDB" id="2121828at2759"/>
<keyword evidence="4" id="KW-0560">Oxidoreductase</keyword>
<dbReference type="PROSITE" id="PS00079">
    <property type="entry name" value="MULTICOPPER_OXIDASE1"/>
    <property type="match status" value="1"/>
</dbReference>
<dbReference type="GO" id="GO:0052716">
    <property type="term" value="F:hydroquinone:oxygen oxidoreductase activity"/>
    <property type="evidence" value="ECO:0007669"/>
    <property type="project" value="UniProtKB-ARBA"/>
</dbReference>
<dbReference type="AlphaFoldDB" id="A0A5N5X9R0"/>
<dbReference type="InterPro" id="IPR002355">
    <property type="entry name" value="Cu_oxidase_Cu_BS"/>
</dbReference>
<evidence type="ECO:0000256" key="1">
    <source>
        <dbReference type="ARBA" id="ARBA00010609"/>
    </source>
</evidence>
<evidence type="ECO:0000256" key="7">
    <source>
        <dbReference type="SAM" id="SignalP"/>
    </source>
</evidence>
<feature type="chain" id="PRO_5024905657" evidence="7">
    <location>
        <begin position="24"/>
        <end position="603"/>
    </location>
</feature>
<comment type="similarity">
    <text evidence="1">Belongs to the multicopper oxidase family.</text>
</comment>
<dbReference type="CDD" id="cd13876">
    <property type="entry name" value="CuRO_2_Abr2_like"/>
    <property type="match status" value="1"/>
</dbReference>
<evidence type="ECO:0000259" key="9">
    <source>
        <dbReference type="Pfam" id="PF07731"/>
    </source>
</evidence>
<feature type="domain" description="Plastocyanin-like" evidence="8">
    <location>
        <begin position="181"/>
        <end position="382"/>
    </location>
</feature>
<dbReference type="PROSITE" id="PS00080">
    <property type="entry name" value="MULTICOPPER_OXIDASE2"/>
    <property type="match status" value="1"/>
</dbReference>
<dbReference type="PANTHER" id="PTHR11709:SF488">
    <property type="entry name" value="LACCASE-RELATED"/>
    <property type="match status" value="1"/>
</dbReference>
<organism evidence="11 12">
    <name type="scientific">Aspergillus leporis</name>
    <dbReference type="NCBI Taxonomy" id="41062"/>
    <lineage>
        <taxon>Eukaryota</taxon>
        <taxon>Fungi</taxon>
        <taxon>Dikarya</taxon>
        <taxon>Ascomycota</taxon>
        <taxon>Pezizomycotina</taxon>
        <taxon>Eurotiomycetes</taxon>
        <taxon>Eurotiomycetidae</taxon>
        <taxon>Eurotiales</taxon>
        <taxon>Aspergillaceae</taxon>
        <taxon>Aspergillus</taxon>
        <taxon>Aspergillus subgen. Circumdati</taxon>
    </lineage>
</organism>
<evidence type="ECO:0000259" key="10">
    <source>
        <dbReference type="Pfam" id="PF07732"/>
    </source>
</evidence>
<dbReference type="GO" id="GO:0005507">
    <property type="term" value="F:copper ion binding"/>
    <property type="evidence" value="ECO:0007669"/>
    <property type="project" value="InterPro"/>
</dbReference>
<dbReference type="InterPro" id="IPR011706">
    <property type="entry name" value="Cu-oxidase_C"/>
</dbReference>
<proteinExistence type="inferred from homology"/>
<feature type="signal peptide" evidence="7">
    <location>
        <begin position="1"/>
        <end position="23"/>
    </location>
</feature>
<dbReference type="Pfam" id="PF07732">
    <property type="entry name" value="Cu-oxidase_3"/>
    <property type="match status" value="1"/>
</dbReference>
<accession>A0A5N5X9R0</accession>
<evidence type="ECO:0000256" key="6">
    <source>
        <dbReference type="ARBA" id="ARBA00023180"/>
    </source>
</evidence>
<reference evidence="11 12" key="1">
    <citation type="submission" date="2019-04" db="EMBL/GenBank/DDBJ databases">
        <title>Friends and foes A comparative genomics study of 23 Aspergillus species from section Flavi.</title>
        <authorList>
            <consortium name="DOE Joint Genome Institute"/>
            <person name="Kjaerbolling I."/>
            <person name="Vesth T."/>
            <person name="Frisvad J.C."/>
            <person name="Nybo J.L."/>
            <person name="Theobald S."/>
            <person name="Kildgaard S."/>
            <person name="Isbrandt T."/>
            <person name="Kuo A."/>
            <person name="Sato A."/>
            <person name="Lyhne E.K."/>
            <person name="Kogle M.E."/>
            <person name="Wiebenga A."/>
            <person name="Kun R.S."/>
            <person name="Lubbers R.J."/>
            <person name="Makela M.R."/>
            <person name="Barry K."/>
            <person name="Chovatia M."/>
            <person name="Clum A."/>
            <person name="Daum C."/>
            <person name="Haridas S."/>
            <person name="He G."/>
            <person name="LaButti K."/>
            <person name="Lipzen A."/>
            <person name="Mondo S."/>
            <person name="Riley R."/>
            <person name="Salamov A."/>
            <person name="Simmons B.A."/>
            <person name="Magnuson J.K."/>
            <person name="Henrissat B."/>
            <person name="Mortensen U.H."/>
            <person name="Larsen T.O."/>
            <person name="Devries R.P."/>
            <person name="Grigoriev I.V."/>
            <person name="Machida M."/>
            <person name="Baker S.E."/>
            <person name="Andersen M.R."/>
        </authorList>
    </citation>
    <scope>NUCLEOTIDE SEQUENCE [LARGE SCALE GENOMIC DNA]</scope>
    <source>
        <strain evidence="11 12">CBS 151.66</strain>
    </source>
</reference>
<dbReference type="Pfam" id="PF00394">
    <property type="entry name" value="Cu-oxidase"/>
    <property type="match status" value="1"/>
</dbReference>
<keyword evidence="12" id="KW-1185">Reference proteome</keyword>
<evidence type="ECO:0000256" key="5">
    <source>
        <dbReference type="ARBA" id="ARBA00023008"/>
    </source>
</evidence>
<dbReference type="FunFam" id="2.60.40.420:FF:000036">
    <property type="entry name" value="L-ascorbate oxidase"/>
    <property type="match status" value="1"/>
</dbReference>
<keyword evidence="2" id="KW-0479">Metal-binding</keyword>
<feature type="domain" description="Plastocyanin-like" evidence="9">
    <location>
        <begin position="474"/>
        <end position="585"/>
    </location>
</feature>
<dbReference type="Pfam" id="PF07731">
    <property type="entry name" value="Cu-oxidase_2"/>
    <property type="match status" value="1"/>
</dbReference>
<sequence>MGLLPRGQAVLVALLCLVSWANGTDLRSKGTGKTVRFEASLSWEIWAQAGIPRKMILVNGQLPAPTLELRQGDDVEFLVMNMLPMPATIHFHGITQSGTPWSDGTPGLSQRPIRPGGSFLYKWRATNYGSYFYHAHSRGQVDDGLYGAIYIHPDGIVERPFALITDNKDDLRAMRAAEDKTTPLLLSDWRQLTSEEVWAAEEAAGLDSYCVNALLINGKGSVRCLGQKVLDQYTTPLQRQVLGNNTHLTDIGCVPPTRELMEGNFPHNFSAVRPSMFSGCTPSSSVHAQFLVDPDSSYASYNLISAAGTSTLVFSIDEHPMYVYAVDGRYVEPIRVDAVTISNGIRYSVLIQLNQPVGDYTIRLATTGANQILNTTATLSYNTTDKTLKRPSLPSIDITGTLISSNYTALDESTIVPFPVELPPQDVAQTRVLNIDRFNASYRWTLGNTSLPLAAEDRAPLLFYPETTQTSLSIATLNGTWVDLILLVQPFQPPHPIHKHSNKFFVIGQGEGQWNYSSVAEAMQHIPQSFNLKTPQIRDTYYTPAAVTAPSWLAIRYHVVNPGAFLLHCHIQVHLSGGMGLPLLDGVDEWPELPEEYWLAEGV</sequence>
<evidence type="ECO:0000256" key="3">
    <source>
        <dbReference type="ARBA" id="ARBA00022729"/>
    </source>
</evidence>
<dbReference type="CDD" id="cd13898">
    <property type="entry name" value="CuRO_3_Abr2_like"/>
    <property type="match status" value="1"/>
</dbReference>
<protein>
    <submittedName>
        <fullName evidence="11">Cupredoxin</fullName>
    </submittedName>
</protein>
<dbReference type="Gene3D" id="2.60.40.420">
    <property type="entry name" value="Cupredoxins - blue copper proteins"/>
    <property type="match status" value="3"/>
</dbReference>
<evidence type="ECO:0000256" key="4">
    <source>
        <dbReference type="ARBA" id="ARBA00023002"/>
    </source>
</evidence>
<keyword evidence="3 7" id="KW-0732">Signal</keyword>
<gene>
    <name evidence="11" type="ORF">BDV29DRAFT_200336</name>
</gene>
<dbReference type="SUPFAM" id="SSF49503">
    <property type="entry name" value="Cupredoxins"/>
    <property type="match status" value="3"/>
</dbReference>
<dbReference type="InterPro" id="IPR045087">
    <property type="entry name" value="Cu-oxidase_fam"/>
</dbReference>
<dbReference type="PANTHER" id="PTHR11709">
    <property type="entry name" value="MULTI-COPPER OXIDASE"/>
    <property type="match status" value="1"/>
</dbReference>
<dbReference type="InterPro" id="IPR001117">
    <property type="entry name" value="Cu-oxidase_2nd"/>
</dbReference>
<dbReference type="InterPro" id="IPR033138">
    <property type="entry name" value="Cu_oxidase_CS"/>
</dbReference>
<evidence type="ECO:0000259" key="8">
    <source>
        <dbReference type="Pfam" id="PF00394"/>
    </source>
</evidence>
<dbReference type="GO" id="GO:0042440">
    <property type="term" value="P:pigment metabolic process"/>
    <property type="evidence" value="ECO:0007669"/>
    <property type="project" value="UniProtKB-ARBA"/>
</dbReference>
<evidence type="ECO:0000256" key="2">
    <source>
        <dbReference type="ARBA" id="ARBA00022723"/>
    </source>
</evidence>
<dbReference type="EMBL" id="ML732183">
    <property type="protein sequence ID" value="KAB8076254.1"/>
    <property type="molecule type" value="Genomic_DNA"/>
</dbReference>
<evidence type="ECO:0000313" key="11">
    <source>
        <dbReference type="EMBL" id="KAB8076254.1"/>
    </source>
</evidence>
<feature type="domain" description="Plastocyanin-like" evidence="10">
    <location>
        <begin position="48"/>
        <end position="154"/>
    </location>
</feature>
<dbReference type="Proteomes" id="UP000326565">
    <property type="component" value="Unassembled WGS sequence"/>
</dbReference>
<keyword evidence="6" id="KW-0325">Glycoprotein</keyword>
<dbReference type="CDD" id="cd13850">
    <property type="entry name" value="CuRO_1_Abr2_like"/>
    <property type="match status" value="1"/>
</dbReference>
<dbReference type="InterPro" id="IPR008972">
    <property type="entry name" value="Cupredoxin"/>
</dbReference>
<keyword evidence="5" id="KW-0186">Copper</keyword>
<dbReference type="InterPro" id="IPR011707">
    <property type="entry name" value="Cu-oxidase-like_N"/>
</dbReference>